<evidence type="ECO:0000313" key="2">
    <source>
        <dbReference type="EMBL" id="ENO17115.1"/>
    </source>
</evidence>
<comment type="caution">
    <text evidence="2">The sequence shown here is derived from an EMBL/GenBank/DDBJ whole genome shotgun (WGS) entry which is preliminary data.</text>
</comment>
<name>N6W3J5_9GAMM</name>
<dbReference type="Proteomes" id="UP000013165">
    <property type="component" value="Unassembled WGS sequence"/>
</dbReference>
<evidence type="ECO:0000256" key="1">
    <source>
        <dbReference type="SAM" id="Coils"/>
    </source>
</evidence>
<reference evidence="2 3" key="1">
    <citation type="journal article" date="2013" name="Genome Announc.">
        <title>Genome Sequence of the Polycyclic Aromatic Hydrocarbon-Degrading Bacterium Strain Marinobacter nanhaiticus D15-8WT.</title>
        <authorList>
            <person name="Cui Z."/>
            <person name="Gao W."/>
            <person name="Li Q."/>
            <person name="Xu G."/>
            <person name="Zheng L."/>
        </authorList>
    </citation>
    <scope>NUCLEOTIDE SEQUENCE [LARGE SCALE GENOMIC DNA]</scope>
    <source>
        <strain evidence="2 3">D15-8W</strain>
    </source>
</reference>
<dbReference type="RefSeq" id="WP_004578767.1">
    <property type="nucleotide sequence ID" value="NZ_AP028879.1"/>
</dbReference>
<sequence>MSFLDRLFGFGKEVLLLTAKTEQLSKNVEKLSNETQDMDRRIVRVETILDMARYRAAERQKTLPSGKKSEKD</sequence>
<dbReference type="EMBL" id="APLQ01000005">
    <property type="protein sequence ID" value="ENO17115.1"/>
    <property type="molecule type" value="Genomic_DNA"/>
</dbReference>
<dbReference type="STRING" id="626887.J057_00579"/>
<dbReference type="OrthoDB" id="7574913at2"/>
<gene>
    <name evidence="2" type="ORF">J057_00579</name>
</gene>
<evidence type="ECO:0000313" key="3">
    <source>
        <dbReference type="Proteomes" id="UP000013165"/>
    </source>
</evidence>
<feature type="coiled-coil region" evidence="1">
    <location>
        <begin position="14"/>
        <end position="41"/>
    </location>
</feature>
<keyword evidence="1" id="KW-0175">Coiled coil</keyword>
<organism evidence="2 3">
    <name type="scientific">Marinobacter nanhaiticus D15-8W</name>
    <dbReference type="NCBI Taxonomy" id="626887"/>
    <lineage>
        <taxon>Bacteria</taxon>
        <taxon>Pseudomonadati</taxon>
        <taxon>Pseudomonadota</taxon>
        <taxon>Gammaproteobacteria</taxon>
        <taxon>Pseudomonadales</taxon>
        <taxon>Marinobacteraceae</taxon>
        <taxon>Marinobacter</taxon>
    </lineage>
</organism>
<proteinExistence type="predicted"/>
<dbReference type="PATRIC" id="fig|626887.3.peg.109"/>
<accession>N6W3J5</accession>
<protein>
    <submittedName>
        <fullName evidence="2">Uncharacterized protein</fullName>
    </submittedName>
</protein>
<dbReference type="AlphaFoldDB" id="N6W3J5"/>
<keyword evidence="3" id="KW-1185">Reference proteome</keyword>
<dbReference type="HOGENOM" id="CLU_2717641_0_0_6"/>